<dbReference type="InterPro" id="IPR007321">
    <property type="entry name" value="Transposase_28"/>
</dbReference>
<keyword evidence="3" id="KW-1185">Reference proteome</keyword>
<evidence type="ECO:0000313" key="2">
    <source>
        <dbReference type="EMBL" id="CAH9082768.1"/>
    </source>
</evidence>
<dbReference type="PANTHER" id="PTHR31099">
    <property type="entry name" value="OS06G0165300 PROTEIN"/>
    <property type="match status" value="1"/>
</dbReference>
<proteinExistence type="predicted"/>
<evidence type="ECO:0000313" key="3">
    <source>
        <dbReference type="Proteomes" id="UP001152484"/>
    </source>
</evidence>
<name>A0A9P1E6G8_CUSEU</name>
<protein>
    <recommendedName>
        <fullName evidence="1">Transposase (putative) gypsy type domain-containing protein</fullName>
    </recommendedName>
</protein>
<dbReference type="Proteomes" id="UP001152484">
    <property type="component" value="Unassembled WGS sequence"/>
</dbReference>
<dbReference type="AlphaFoldDB" id="A0A9P1E6G8"/>
<accession>A0A9P1E6G8</accession>
<dbReference type="PANTHER" id="PTHR31099:SF49">
    <property type="entry name" value="MYOSIN HEAVY CHAIN-LIKE PROTEIN"/>
    <property type="match status" value="1"/>
</dbReference>
<dbReference type="EMBL" id="CAMAPE010000016">
    <property type="protein sequence ID" value="CAH9082768.1"/>
    <property type="molecule type" value="Genomic_DNA"/>
</dbReference>
<dbReference type="Pfam" id="PF04195">
    <property type="entry name" value="Transposase_28"/>
    <property type="match status" value="1"/>
</dbReference>
<sequence length="224" mass="25532">MGLRFPLHPFVREYLRYVGLAPCQLTPNNHSYIAGFLHLCRSRGATPNLDLFFQSFNIGQGGHTTVDGFANLQQVPQWRLFSDVPSSHKGWKDRFCYIKMEENPFSGELRNHFRHHPKVESAALEKDGRKISAFPEGSTKLATIKDSTLLEDLYNLGFQRYRFLGERTRNTPSLIAPSRALEVVPEGSILLYLEKCLHSFPGGKDKKYPLLHHFIIAFVSDPSV</sequence>
<organism evidence="2 3">
    <name type="scientific">Cuscuta europaea</name>
    <name type="common">European dodder</name>
    <dbReference type="NCBI Taxonomy" id="41803"/>
    <lineage>
        <taxon>Eukaryota</taxon>
        <taxon>Viridiplantae</taxon>
        <taxon>Streptophyta</taxon>
        <taxon>Embryophyta</taxon>
        <taxon>Tracheophyta</taxon>
        <taxon>Spermatophyta</taxon>
        <taxon>Magnoliopsida</taxon>
        <taxon>eudicotyledons</taxon>
        <taxon>Gunneridae</taxon>
        <taxon>Pentapetalae</taxon>
        <taxon>asterids</taxon>
        <taxon>lamiids</taxon>
        <taxon>Solanales</taxon>
        <taxon>Convolvulaceae</taxon>
        <taxon>Cuscuteae</taxon>
        <taxon>Cuscuta</taxon>
        <taxon>Cuscuta subgen. Cuscuta</taxon>
    </lineage>
</organism>
<dbReference type="OrthoDB" id="671678at2759"/>
<gene>
    <name evidence="2" type="ORF">CEURO_LOCUS8384</name>
</gene>
<comment type="caution">
    <text evidence="2">The sequence shown here is derived from an EMBL/GenBank/DDBJ whole genome shotgun (WGS) entry which is preliminary data.</text>
</comment>
<feature type="domain" description="Transposase (putative) gypsy type" evidence="1">
    <location>
        <begin position="2"/>
        <end position="58"/>
    </location>
</feature>
<reference evidence="2" key="1">
    <citation type="submission" date="2022-07" db="EMBL/GenBank/DDBJ databases">
        <authorList>
            <person name="Macas J."/>
            <person name="Novak P."/>
            <person name="Neumann P."/>
        </authorList>
    </citation>
    <scope>NUCLEOTIDE SEQUENCE</scope>
</reference>
<evidence type="ECO:0000259" key="1">
    <source>
        <dbReference type="Pfam" id="PF04195"/>
    </source>
</evidence>